<evidence type="ECO:0000256" key="3">
    <source>
        <dbReference type="ARBA" id="ARBA00022448"/>
    </source>
</evidence>
<keyword evidence="5 8" id="KW-0812">Transmembrane</keyword>
<dbReference type="GO" id="GO:0005886">
    <property type="term" value="C:plasma membrane"/>
    <property type="evidence" value="ECO:0007669"/>
    <property type="project" value="UniProtKB-SubCell"/>
</dbReference>
<evidence type="ECO:0000313" key="10">
    <source>
        <dbReference type="Proteomes" id="UP000033854"/>
    </source>
</evidence>
<keyword evidence="7 8" id="KW-0472">Membrane</keyword>
<organism evidence="9 10">
    <name type="scientific">Candidatus Collierbacteria bacterium GW2011_GWA2_42_17</name>
    <dbReference type="NCBI Taxonomy" id="1618378"/>
    <lineage>
        <taxon>Bacteria</taxon>
        <taxon>Candidatus Collieribacteriota</taxon>
    </lineage>
</organism>
<feature type="transmembrane region" description="Helical" evidence="8">
    <location>
        <begin position="68"/>
        <end position="90"/>
    </location>
</feature>
<dbReference type="PANTHER" id="PTHR21716">
    <property type="entry name" value="TRANSMEMBRANE PROTEIN"/>
    <property type="match status" value="1"/>
</dbReference>
<comment type="similarity">
    <text evidence="2">Belongs to the autoinducer-2 exporter (AI-2E) (TC 2.A.86) family.</text>
</comment>
<dbReference type="PANTHER" id="PTHR21716:SF53">
    <property type="entry name" value="PERMEASE PERM-RELATED"/>
    <property type="match status" value="1"/>
</dbReference>
<dbReference type="EMBL" id="LCDA01000001">
    <property type="protein sequence ID" value="KKS43313.1"/>
    <property type="molecule type" value="Genomic_DNA"/>
</dbReference>
<evidence type="ECO:0000256" key="8">
    <source>
        <dbReference type="SAM" id="Phobius"/>
    </source>
</evidence>
<evidence type="ECO:0000256" key="6">
    <source>
        <dbReference type="ARBA" id="ARBA00022989"/>
    </source>
</evidence>
<keyword evidence="6 8" id="KW-1133">Transmembrane helix</keyword>
<name>A0A0G1C0Y5_9BACT</name>
<feature type="transmembrane region" description="Helical" evidence="8">
    <location>
        <begin position="274"/>
        <end position="294"/>
    </location>
</feature>
<comment type="subcellular location">
    <subcellularLocation>
        <location evidence="1">Cell membrane</location>
        <topology evidence="1">Multi-pass membrane protein</topology>
    </subcellularLocation>
</comment>
<evidence type="ECO:0000256" key="1">
    <source>
        <dbReference type="ARBA" id="ARBA00004651"/>
    </source>
</evidence>
<evidence type="ECO:0000256" key="5">
    <source>
        <dbReference type="ARBA" id="ARBA00022692"/>
    </source>
</evidence>
<feature type="transmembrane region" description="Helical" evidence="8">
    <location>
        <begin position="7"/>
        <end position="29"/>
    </location>
</feature>
<feature type="transmembrane region" description="Helical" evidence="8">
    <location>
        <begin position="135"/>
        <end position="153"/>
    </location>
</feature>
<sequence length="331" mass="36549">MLKKRRIIFDLSIASIIWVLFSLAIVFSIVQLLDIVVLIFSAILITLAICPLVDWFEKFKIKRGLSAMVILLTFFGLIITLAVSVATPLFSQTEQFIQKLPALVETVSPIKFDVNSFSTQIYQVPNQVFKIAADTFSGFLTIFAVIVLSYYMIQEMHKLKGYFTFWWSEKGNQYYQIVEKLEVEIGRWIRGEILLMLIVGVLSYLGYIIVGLPYAIALGVIAGILELVPNVGPTIATIPAVLVGFSISPAHGIGALVVSIIVQQLENNFIVPKVMQKATGLNPIITLLAIMIGLKLGGPILAVLSLPVVLSARVILAHIKVNKTTNIPEIH</sequence>
<gene>
    <name evidence="9" type="ORF">UV06_C0001G0047</name>
</gene>
<dbReference type="InterPro" id="IPR002549">
    <property type="entry name" value="AI-2E-like"/>
</dbReference>
<reference evidence="9 10" key="1">
    <citation type="journal article" date="2015" name="Nature">
        <title>rRNA introns, odd ribosomes, and small enigmatic genomes across a large radiation of phyla.</title>
        <authorList>
            <person name="Brown C.T."/>
            <person name="Hug L.A."/>
            <person name="Thomas B.C."/>
            <person name="Sharon I."/>
            <person name="Castelle C.J."/>
            <person name="Singh A."/>
            <person name="Wilkins M.J."/>
            <person name="Williams K.H."/>
            <person name="Banfield J.F."/>
        </authorList>
    </citation>
    <scope>NUCLEOTIDE SEQUENCE [LARGE SCALE GENOMIC DNA]</scope>
</reference>
<feature type="transmembrane region" description="Helical" evidence="8">
    <location>
        <begin position="237"/>
        <end position="262"/>
    </location>
</feature>
<proteinExistence type="inferred from homology"/>
<evidence type="ECO:0008006" key="11">
    <source>
        <dbReference type="Google" id="ProtNLM"/>
    </source>
</evidence>
<protein>
    <recommendedName>
        <fullName evidence="11">Permease</fullName>
    </recommendedName>
</protein>
<comment type="caution">
    <text evidence="9">The sequence shown here is derived from an EMBL/GenBank/DDBJ whole genome shotgun (WGS) entry which is preliminary data.</text>
</comment>
<evidence type="ECO:0000256" key="4">
    <source>
        <dbReference type="ARBA" id="ARBA00022475"/>
    </source>
</evidence>
<dbReference type="Proteomes" id="UP000033854">
    <property type="component" value="Unassembled WGS sequence"/>
</dbReference>
<evidence type="ECO:0000256" key="7">
    <source>
        <dbReference type="ARBA" id="ARBA00023136"/>
    </source>
</evidence>
<keyword evidence="3" id="KW-0813">Transport</keyword>
<dbReference type="AlphaFoldDB" id="A0A0G1C0Y5"/>
<dbReference type="Pfam" id="PF01594">
    <property type="entry name" value="AI-2E_transport"/>
    <property type="match status" value="1"/>
</dbReference>
<evidence type="ECO:0000256" key="2">
    <source>
        <dbReference type="ARBA" id="ARBA00009773"/>
    </source>
</evidence>
<accession>A0A0G1C0Y5</accession>
<keyword evidence="4" id="KW-1003">Cell membrane</keyword>
<feature type="transmembrane region" description="Helical" evidence="8">
    <location>
        <begin position="35"/>
        <end position="56"/>
    </location>
</feature>
<evidence type="ECO:0000313" key="9">
    <source>
        <dbReference type="EMBL" id="KKS43313.1"/>
    </source>
</evidence>
<dbReference type="GO" id="GO:0055085">
    <property type="term" value="P:transmembrane transport"/>
    <property type="evidence" value="ECO:0007669"/>
    <property type="project" value="TreeGrafter"/>
</dbReference>
<feature type="transmembrane region" description="Helical" evidence="8">
    <location>
        <begin position="193"/>
        <end position="225"/>
    </location>
</feature>